<comment type="caution">
    <text evidence="1">The sequence shown here is derived from an EMBL/GenBank/DDBJ whole genome shotgun (WGS) entry which is preliminary data.</text>
</comment>
<keyword evidence="2" id="KW-1185">Reference proteome</keyword>
<evidence type="ECO:0000313" key="2">
    <source>
        <dbReference type="Proteomes" id="UP000536909"/>
    </source>
</evidence>
<proteinExistence type="predicted"/>
<accession>A0ABR6MRZ2</accession>
<evidence type="ECO:0000313" key="1">
    <source>
        <dbReference type="EMBL" id="MBB5294489.1"/>
    </source>
</evidence>
<reference evidence="1 2" key="1">
    <citation type="submission" date="2020-08" db="EMBL/GenBank/DDBJ databases">
        <title>Genomic Encyclopedia of Type Strains, Phase IV (KMG-IV): sequencing the most valuable type-strain genomes for metagenomic binning, comparative biology and taxonomic classification.</title>
        <authorList>
            <person name="Goeker M."/>
        </authorList>
    </citation>
    <scope>NUCLEOTIDE SEQUENCE [LARGE SCALE GENOMIC DNA]</scope>
    <source>
        <strain evidence="1 2">DSM 105434</strain>
    </source>
</reference>
<organism evidence="1 2">
    <name type="scientific">Deinococcus metallilatus</name>
    <dbReference type="NCBI Taxonomy" id="1211322"/>
    <lineage>
        <taxon>Bacteria</taxon>
        <taxon>Thermotogati</taxon>
        <taxon>Deinococcota</taxon>
        <taxon>Deinococci</taxon>
        <taxon>Deinococcales</taxon>
        <taxon>Deinococcaceae</taxon>
        <taxon>Deinococcus</taxon>
    </lineage>
</organism>
<dbReference type="EMBL" id="JACHFV010000004">
    <property type="protein sequence ID" value="MBB5294489.1"/>
    <property type="molecule type" value="Genomic_DNA"/>
</dbReference>
<protein>
    <submittedName>
        <fullName evidence="1">Uncharacterized protein</fullName>
    </submittedName>
</protein>
<sequence>MKLRPHSREWYARLSRELGGYQTRVLEAGNRQGPPLP</sequence>
<dbReference type="Proteomes" id="UP000536909">
    <property type="component" value="Unassembled WGS sequence"/>
</dbReference>
<gene>
    <name evidence="1" type="ORF">HNQ10_001303</name>
</gene>
<name>A0ABR6MRZ2_9DEIO</name>